<dbReference type="AlphaFoldDB" id="A0A4C1UE89"/>
<evidence type="ECO:0000313" key="1">
    <source>
        <dbReference type="EMBL" id="GBP24266.1"/>
    </source>
</evidence>
<dbReference type="EMBL" id="BGZK01000159">
    <property type="protein sequence ID" value="GBP24266.1"/>
    <property type="molecule type" value="Genomic_DNA"/>
</dbReference>
<name>A0A4C1UE89_EUMVA</name>
<protein>
    <submittedName>
        <fullName evidence="1">Uncharacterized protein</fullName>
    </submittedName>
</protein>
<comment type="caution">
    <text evidence="1">The sequence shown here is derived from an EMBL/GenBank/DDBJ whole genome shotgun (WGS) entry which is preliminary data.</text>
</comment>
<organism evidence="1 2">
    <name type="scientific">Eumeta variegata</name>
    <name type="common">Bagworm moth</name>
    <name type="synonym">Eumeta japonica</name>
    <dbReference type="NCBI Taxonomy" id="151549"/>
    <lineage>
        <taxon>Eukaryota</taxon>
        <taxon>Metazoa</taxon>
        <taxon>Ecdysozoa</taxon>
        <taxon>Arthropoda</taxon>
        <taxon>Hexapoda</taxon>
        <taxon>Insecta</taxon>
        <taxon>Pterygota</taxon>
        <taxon>Neoptera</taxon>
        <taxon>Endopterygota</taxon>
        <taxon>Lepidoptera</taxon>
        <taxon>Glossata</taxon>
        <taxon>Ditrysia</taxon>
        <taxon>Tineoidea</taxon>
        <taxon>Psychidae</taxon>
        <taxon>Oiketicinae</taxon>
        <taxon>Eumeta</taxon>
    </lineage>
</organism>
<keyword evidence="2" id="KW-1185">Reference proteome</keyword>
<accession>A0A4C1UE89</accession>
<gene>
    <name evidence="1" type="ORF">EVAR_80119_1</name>
</gene>
<dbReference type="Proteomes" id="UP000299102">
    <property type="component" value="Unassembled WGS sequence"/>
</dbReference>
<evidence type="ECO:0000313" key="2">
    <source>
        <dbReference type="Proteomes" id="UP000299102"/>
    </source>
</evidence>
<sequence>MNDLGTVLGEQSRVSQEQISKLTIRCIAFIFPPDDNPIYRKDPKTSVPRGQDLIVGGRWDDTDLLSGEIHIPARSHGGGHGFHLYR</sequence>
<proteinExistence type="predicted"/>
<reference evidence="1 2" key="1">
    <citation type="journal article" date="2019" name="Commun. Biol.">
        <title>The bagworm genome reveals a unique fibroin gene that provides high tensile strength.</title>
        <authorList>
            <person name="Kono N."/>
            <person name="Nakamura H."/>
            <person name="Ohtoshi R."/>
            <person name="Tomita M."/>
            <person name="Numata K."/>
            <person name="Arakawa K."/>
        </authorList>
    </citation>
    <scope>NUCLEOTIDE SEQUENCE [LARGE SCALE GENOMIC DNA]</scope>
</reference>